<dbReference type="InterPro" id="IPR005758">
    <property type="entry name" value="UDP-N-AcMur_Ala_ligase_MurC"/>
</dbReference>
<gene>
    <name evidence="14" type="primary">murC</name>
    <name evidence="18" type="ORF">EVA94_00050</name>
</gene>
<dbReference type="GO" id="GO:0008763">
    <property type="term" value="F:UDP-N-acetylmuramate-L-alanine ligase activity"/>
    <property type="evidence" value="ECO:0007669"/>
    <property type="project" value="UniProtKB-UniRule"/>
</dbReference>
<feature type="domain" description="Mur ligase C-terminal" evidence="16">
    <location>
        <begin position="327"/>
        <end position="449"/>
    </location>
</feature>
<dbReference type="Gene3D" id="3.90.190.20">
    <property type="entry name" value="Mur ligase, C-terminal domain"/>
    <property type="match status" value="1"/>
</dbReference>
<keyword evidence="5 14" id="KW-0436">Ligase</keyword>
<dbReference type="InterPro" id="IPR036565">
    <property type="entry name" value="Mur-like_cat_sf"/>
</dbReference>
<evidence type="ECO:0000256" key="4">
    <source>
        <dbReference type="ARBA" id="ARBA00022490"/>
    </source>
</evidence>
<dbReference type="SUPFAM" id="SSF53623">
    <property type="entry name" value="MurD-like peptide ligases, catalytic domain"/>
    <property type="match status" value="1"/>
</dbReference>
<dbReference type="InterPro" id="IPR036615">
    <property type="entry name" value="Mur_ligase_C_dom_sf"/>
</dbReference>
<dbReference type="InterPro" id="IPR050061">
    <property type="entry name" value="MurCDEF_pg_biosynth"/>
</dbReference>
<evidence type="ECO:0000256" key="10">
    <source>
        <dbReference type="ARBA" id="ARBA00022984"/>
    </source>
</evidence>
<name>A0A520MWQ0_9GAMM</name>
<dbReference type="SUPFAM" id="SSF53244">
    <property type="entry name" value="MurD-like peptide ligases, peptide-binding domain"/>
    <property type="match status" value="1"/>
</dbReference>
<comment type="similarity">
    <text evidence="14">Belongs to the MurCDEF family.</text>
</comment>
<comment type="pathway">
    <text evidence="2 14">Cell wall biogenesis; peptidoglycan biosynthesis.</text>
</comment>
<proteinExistence type="inferred from homology"/>
<keyword evidence="10 14" id="KW-0573">Peptidoglycan synthesis</keyword>
<dbReference type="PANTHER" id="PTHR43445:SF3">
    <property type="entry name" value="UDP-N-ACETYLMURAMATE--L-ALANINE LIGASE"/>
    <property type="match status" value="1"/>
</dbReference>
<evidence type="ECO:0000256" key="1">
    <source>
        <dbReference type="ARBA" id="ARBA00004496"/>
    </source>
</evidence>
<dbReference type="InterPro" id="IPR004101">
    <property type="entry name" value="Mur_ligase_C"/>
</dbReference>
<evidence type="ECO:0000256" key="14">
    <source>
        <dbReference type="HAMAP-Rule" id="MF_00046"/>
    </source>
</evidence>
<dbReference type="HAMAP" id="MF_00046">
    <property type="entry name" value="MurC"/>
    <property type="match status" value="1"/>
</dbReference>
<dbReference type="GO" id="GO:0005737">
    <property type="term" value="C:cytoplasm"/>
    <property type="evidence" value="ECO:0007669"/>
    <property type="project" value="UniProtKB-SubCell"/>
</dbReference>
<evidence type="ECO:0000256" key="5">
    <source>
        <dbReference type="ARBA" id="ARBA00022598"/>
    </source>
</evidence>
<protein>
    <recommendedName>
        <fullName evidence="3 14">UDP-N-acetylmuramate--L-alanine ligase</fullName>
        <ecNumber evidence="3 14">6.3.2.8</ecNumber>
    </recommendedName>
    <alternativeName>
        <fullName evidence="14">UDP-N-acetylmuramoyl-L-alanine synthetase</fullName>
    </alternativeName>
</protein>
<evidence type="ECO:0000259" key="16">
    <source>
        <dbReference type="Pfam" id="PF02875"/>
    </source>
</evidence>
<dbReference type="SUPFAM" id="SSF51984">
    <property type="entry name" value="MurCD N-terminal domain"/>
    <property type="match status" value="1"/>
</dbReference>
<evidence type="ECO:0000256" key="6">
    <source>
        <dbReference type="ARBA" id="ARBA00022618"/>
    </source>
</evidence>
<dbReference type="NCBIfam" id="TIGR01082">
    <property type="entry name" value="murC"/>
    <property type="match status" value="1"/>
</dbReference>
<dbReference type="PANTHER" id="PTHR43445">
    <property type="entry name" value="UDP-N-ACETYLMURAMATE--L-ALANINE LIGASE-RELATED"/>
    <property type="match status" value="1"/>
</dbReference>
<dbReference type="GO" id="GO:0005524">
    <property type="term" value="F:ATP binding"/>
    <property type="evidence" value="ECO:0007669"/>
    <property type="project" value="UniProtKB-UniRule"/>
</dbReference>
<dbReference type="InterPro" id="IPR013221">
    <property type="entry name" value="Mur_ligase_cen"/>
</dbReference>
<dbReference type="EMBL" id="SHBG01000001">
    <property type="protein sequence ID" value="RZO25652.1"/>
    <property type="molecule type" value="Genomic_DNA"/>
</dbReference>
<keyword evidence="8 14" id="KW-0067">ATP-binding</keyword>
<dbReference type="Gene3D" id="3.40.50.720">
    <property type="entry name" value="NAD(P)-binding Rossmann-like Domain"/>
    <property type="match status" value="1"/>
</dbReference>
<evidence type="ECO:0000256" key="12">
    <source>
        <dbReference type="ARBA" id="ARBA00023316"/>
    </source>
</evidence>
<feature type="domain" description="Mur ligase central" evidence="17">
    <location>
        <begin position="112"/>
        <end position="293"/>
    </location>
</feature>
<dbReference type="Proteomes" id="UP000315498">
    <property type="component" value="Unassembled WGS sequence"/>
</dbReference>
<evidence type="ECO:0000313" key="18">
    <source>
        <dbReference type="EMBL" id="RZO25652.1"/>
    </source>
</evidence>
<dbReference type="Pfam" id="PF01225">
    <property type="entry name" value="Mur_ligase"/>
    <property type="match status" value="1"/>
</dbReference>
<comment type="caution">
    <text evidence="18">The sequence shown here is derived from an EMBL/GenBank/DDBJ whole genome shotgun (WGS) entry which is preliminary data.</text>
</comment>
<evidence type="ECO:0000256" key="13">
    <source>
        <dbReference type="ARBA" id="ARBA00047833"/>
    </source>
</evidence>
<organism evidence="18 19">
    <name type="scientific">SAR86 cluster bacterium</name>
    <dbReference type="NCBI Taxonomy" id="2030880"/>
    <lineage>
        <taxon>Bacteria</taxon>
        <taxon>Pseudomonadati</taxon>
        <taxon>Pseudomonadota</taxon>
        <taxon>Gammaproteobacteria</taxon>
        <taxon>SAR86 cluster</taxon>
    </lineage>
</organism>
<dbReference type="GO" id="GO:0008360">
    <property type="term" value="P:regulation of cell shape"/>
    <property type="evidence" value="ECO:0007669"/>
    <property type="project" value="UniProtKB-KW"/>
</dbReference>
<evidence type="ECO:0000256" key="11">
    <source>
        <dbReference type="ARBA" id="ARBA00023306"/>
    </source>
</evidence>
<comment type="function">
    <text evidence="14">Cell wall formation.</text>
</comment>
<evidence type="ECO:0000256" key="2">
    <source>
        <dbReference type="ARBA" id="ARBA00004752"/>
    </source>
</evidence>
<comment type="catalytic activity">
    <reaction evidence="13 14">
        <text>UDP-N-acetyl-alpha-D-muramate + L-alanine + ATP = UDP-N-acetyl-alpha-D-muramoyl-L-alanine + ADP + phosphate + H(+)</text>
        <dbReference type="Rhea" id="RHEA:23372"/>
        <dbReference type="ChEBI" id="CHEBI:15378"/>
        <dbReference type="ChEBI" id="CHEBI:30616"/>
        <dbReference type="ChEBI" id="CHEBI:43474"/>
        <dbReference type="ChEBI" id="CHEBI:57972"/>
        <dbReference type="ChEBI" id="CHEBI:70757"/>
        <dbReference type="ChEBI" id="CHEBI:83898"/>
        <dbReference type="ChEBI" id="CHEBI:456216"/>
        <dbReference type="EC" id="6.3.2.8"/>
    </reaction>
</comment>
<keyword evidence="12 14" id="KW-0961">Cell wall biogenesis/degradation</keyword>
<dbReference type="Gene3D" id="3.40.1190.10">
    <property type="entry name" value="Mur-like, catalytic domain"/>
    <property type="match status" value="1"/>
</dbReference>
<sequence length="464" mass="51556">MKLFKKVKKIHFVGIGGAGMIGVAKVLLQKGYKISGSDIFNSNDLNKLKKDGAKIFIGHSKKNVKGTNLVVVSSAIDKNNPEILQAKKDSITIIPRAEMLGSLMIGYESIAVAGSHGKTTTTSIIAKILSVANLSPTYVVGGKVLSTDENSDLGEGNYLVAEADESDGSFIHLQPDVAVLTNIDDDHLVHYNNIFENLLDSFVTFSENVPFYGYMMINGDDKNIKKIAKRISRTQITFGESKKCNYQIRNISSLNGKQNFEIFENKNKKTHKFKINLPGKHNVFNAAASIGVAMEEGIPIRHIKKGISSFTGVGRRYEKHKIKIDSEKVILIDDYGHHPLEIASNINAYKEEYPKKKVCMIFQPHRFSRTAQLFDDFVKVLSKADSLILLDIYSASEKPIRGIHSRTVAEAIKQLGHKDVTYLKNHNDVIDLINDKKDSFDILVTQGAGSVSKVCESIKNKWKK</sequence>
<dbReference type="GO" id="GO:0009252">
    <property type="term" value="P:peptidoglycan biosynthetic process"/>
    <property type="evidence" value="ECO:0007669"/>
    <property type="project" value="UniProtKB-UniRule"/>
</dbReference>
<keyword evidence="11 14" id="KW-0131">Cell cycle</keyword>
<evidence type="ECO:0000256" key="9">
    <source>
        <dbReference type="ARBA" id="ARBA00022960"/>
    </source>
</evidence>
<keyword evidence="9 14" id="KW-0133">Cell shape</keyword>
<dbReference type="Pfam" id="PF08245">
    <property type="entry name" value="Mur_ligase_M"/>
    <property type="match status" value="1"/>
</dbReference>
<dbReference type="EC" id="6.3.2.8" evidence="3 14"/>
<keyword evidence="7 14" id="KW-0547">Nucleotide-binding</keyword>
<evidence type="ECO:0000256" key="8">
    <source>
        <dbReference type="ARBA" id="ARBA00022840"/>
    </source>
</evidence>
<dbReference type="AlphaFoldDB" id="A0A520MWQ0"/>
<evidence type="ECO:0000259" key="15">
    <source>
        <dbReference type="Pfam" id="PF01225"/>
    </source>
</evidence>
<keyword evidence="6 14" id="KW-0132">Cell division</keyword>
<feature type="domain" description="Mur ligase N-terminal catalytic" evidence="15">
    <location>
        <begin position="9"/>
        <end position="106"/>
    </location>
</feature>
<evidence type="ECO:0000259" key="17">
    <source>
        <dbReference type="Pfam" id="PF08245"/>
    </source>
</evidence>
<feature type="binding site" evidence="14">
    <location>
        <begin position="114"/>
        <end position="120"/>
    </location>
    <ligand>
        <name>ATP</name>
        <dbReference type="ChEBI" id="CHEBI:30616"/>
    </ligand>
</feature>
<reference evidence="18 19" key="1">
    <citation type="submission" date="2019-02" db="EMBL/GenBank/DDBJ databases">
        <title>Prokaryotic population dynamics and viral predation in marine succession experiment using metagenomics: the confinement effect.</title>
        <authorList>
            <person name="Haro-Moreno J.M."/>
            <person name="Rodriguez-Valera F."/>
            <person name="Lopez-Perez M."/>
        </authorList>
    </citation>
    <scope>NUCLEOTIDE SEQUENCE [LARGE SCALE GENOMIC DNA]</scope>
    <source>
        <strain evidence="18">MED-G161</strain>
    </source>
</reference>
<evidence type="ECO:0000313" key="19">
    <source>
        <dbReference type="Proteomes" id="UP000315498"/>
    </source>
</evidence>
<dbReference type="GO" id="GO:0051301">
    <property type="term" value="P:cell division"/>
    <property type="evidence" value="ECO:0007669"/>
    <property type="project" value="UniProtKB-KW"/>
</dbReference>
<dbReference type="Pfam" id="PF02875">
    <property type="entry name" value="Mur_ligase_C"/>
    <property type="match status" value="1"/>
</dbReference>
<dbReference type="InterPro" id="IPR000713">
    <property type="entry name" value="Mur_ligase_N"/>
</dbReference>
<dbReference type="UniPathway" id="UPA00219"/>
<dbReference type="GO" id="GO:0071555">
    <property type="term" value="P:cell wall organization"/>
    <property type="evidence" value="ECO:0007669"/>
    <property type="project" value="UniProtKB-KW"/>
</dbReference>
<evidence type="ECO:0000256" key="3">
    <source>
        <dbReference type="ARBA" id="ARBA00012211"/>
    </source>
</evidence>
<comment type="subcellular location">
    <subcellularLocation>
        <location evidence="1 14">Cytoplasm</location>
    </subcellularLocation>
</comment>
<accession>A0A520MWQ0</accession>
<evidence type="ECO:0000256" key="7">
    <source>
        <dbReference type="ARBA" id="ARBA00022741"/>
    </source>
</evidence>
<keyword evidence="4 14" id="KW-0963">Cytoplasm</keyword>